<sequence>MRIANLRVGVRMGAAFAMVAALIIVASVAGGWGLQKTSDAQQRFGELVEIREDVAAARLQLADVSGWQGLVIVDVATDGYAAATGADGYNRKGLLEAKAGVYDLLKQGAAKAGTAHERDLWTKLRSGWDAYFAEDDALLRAIQQDSRAGITAAKASFNEGTTHDVYSQISGTIDAMDSDLSSRMAKERAYMAKLRTTSITVLATTLVVALLAAVALSVTTTRSVVRPLRVVVRALRGLAAGDLTVRADVAGNDELAELGHALNDTTSALRQTVGALTGHAEHMSDASTDLTATATQIAAIAAQTSSQAEEVARSAQQVSANVHTVTVGSAQVDSSIEEISTNASEAAAVVVEAVAAAEATTATVTRLGASSTEIGTVVNAITTIAEQTNLLALNATIEAARAGEAGKGFAVVAGEVKDLAQETARATQDITERVQIIQSDTAGAVAAIDEIATIIRRISGYQDLITAAVQQQAETTAEMGRNVADASAASEEISATIADVAAAANSTAEGVNRSQGAATDLATMAEELRTLVSAFKL</sequence>
<dbReference type="PANTHER" id="PTHR32089">
    <property type="entry name" value="METHYL-ACCEPTING CHEMOTAXIS PROTEIN MCPB"/>
    <property type="match status" value="1"/>
</dbReference>
<dbReference type="PANTHER" id="PTHR32089:SF112">
    <property type="entry name" value="LYSOZYME-LIKE PROTEIN-RELATED"/>
    <property type="match status" value="1"/>
</dbReference>
<reference evidence="9 10" key="1">
    <citation type="submission" date="2019-02" db="EMBL/GenBank/DDBJ databases">
        <title>Sequencing the genomes of 1000 actinobacteria strains.</title>
        <authorList>
            <person name="Klenk H.-P."/>
        </authorList>
    </citation>
    <scope>NUCLEOTIDE SEQUENCE [LARGE SCALE GENOMIC DNA]</scope>
    <source>
        <strain evidence="9 10">DSM 45162</strain>
    </source>
</reference>
<keyword evidence="2 6" id="KW-1133">Transmembrane helix</keyword>
<dbReference type="PROSITE" id="PS50111">
    <property type="entry name" value="CHEMOTAXIS_TRANSDUC_2"/>
    <property type="match status" value="1"/>
</dbReference>
<dbReference type="SMART" id="SM00283">
    <property type="entry name" value="MA"/>
    <property type="match status" value="1"/>
</dbReference>
<protein>
    <submittedName>
        <fullName evidence="9">Methyl-accepting chemotaxis protein</fullName>
    </submittedName>
</protein>
<dbReference type="InterPro" id="IPR004089">
    <property type="entry name" value="MCPsignal_dom"/>
</dbReference>
<keyword evidence="10" id="KW-1185">Reference proteome</keyword>
<evidence type="ECO:0000256" key="3">
    <source>
        <dbReference type="ARBA" id="ARBA00023224"/>
    </source>
</evidence>
<dbReference type="PROSITE" id="PS50885">
    <property type="entry name" value="HAMP"/>
    <property type="match status" value="1"/>
</dbReference>
<dbReference type="AlphaFoldDB" id="A0A4Q7ZU85"/>
<evidence type="ECO:0000313" key="9">
    <source>
        <dbReference type="EMBL" id="RZU54135.1"/>
    </source>
</evidence>
<dbReference type="InterPro" id="IPR004090">
    <property type="entry name" value="Chemotax_Me-accpt_rcpt"/>
</dbReference>
<evidence type="ECO:0000313" key="10">
    <source>
        <dbReference type="Proteomes" id="UP000292564"/>
    </source>
</evidence>
<dbReference type="EMBL" id="SHKY01000001">
    <property type="protein sequence ID" value="RZU54135.1"/>
    <property type="molecule type" value="Genomic_DNA"/>
</dbReference>
<dbReference type="Gene3D" id="1.10.287.950">
    <property type="entry name" value="Methyl-accepting chemotaxis protein"/>
    <property type="match status" value="1"/>
</dbReference>
<dbReference type="GO" id="GO:0007165">
    <property type="term" value="P:signal transduction"/>
    <property type="evidence" value="ECO:0007669"/>
    <property type="project" value="UniProtKB-KW"/>
</dbReference>
<name>A0A4Q7ZU85_9ACTN</name>
<evidence type="ECO:0000256" key="2">
    <source>
        <dbReference type="ARBA" id="ARBA00022989"/>
    </source>
</evidence>
<evidence type="ECO:0000256" key="5">
    <source>
        <dbReference type="PROSITE-ProRule" id="PRU00284"/>
    </source>
</evidence>
<dbReference type="RefSeq" id="WP_130512535.1">
    <property type="nucleotide sequence ID" value="NZ_SHKY01000001.1"/>
</dbReference>
<keyword evidence="6" id="KW-0472">Membrane</keyword>
<feature type="transmembrane region" description="Helical" evidence="6">
    <location>
        <begin position="196"/>
        <end position="218"/>
    </location>
</feature>
<dbReference type="Proteomes" id="UP000292564">
    <property type="component" value="Unassembled WGS sequence"/>
</dbReference>
<evidence type="ECO:0000259" key="8">
    <source>
        <dbReference type="PROSITE" id="PS50885"/>
    </source>
</evidence>
<dbReference type="PRINTS" id="PR00260">
    <property type="entry name" value="CHEMTRNSDUCR"/>
</dbReference>
<dbReference type="GO" id="GO:0004888">
    <property type="term" value="F:transmembrane signaling receptor activity"/>
    <property type="evidence" value="ECO:0007669"/>
    <property type="project" value="InterPro"/>
</dbReference>
<dbReference type="Pfam" id="PF00015">
    <property type="entry name" value="MCPsignal"/>
    <property type="match status" value="1"/>
</dbReference>
<dbReference type="SMART" id="SM00304">
    <property type="entry name" value="HAMP"/>
    <property type="match status" value="1"/>
</dbReference>
<feature type="transmembrane region" description="Helical" evidence="6">
    <location>
        <begin position="12"/>
        <end position="34"/>
    </location>
</feature>
<evidence type="ECO:0000256" key="6">
    <source>
        <dbReference type="SAM" id="Phobius"/>
    </source>
</evidence>
<evidence type="ECO:0000256" key="4">
    <source>
        <dbReference type="ARBA" id="ARBA00029447"/>
    </source>
</evidence>
<dbReference type="CDD" id="cd06225">
    <property type="entry name" value="HAMP"/>
    <property type="match status" value="1"/>
</dbReference>
<keyword evidence="3 5" id="KW-0807">Transducer</keyword>
<proteinExistence type="inferred from homology"/>
<feature type="domain" description="Methyl-accepting transducer" evidence="7">
    <location>
        <begin position="279"/>
        <end position="508"/>
    </location>
</feature>
<feature type="domain" description="HAMP" evidence="8">
    <location>
        <begin position="222"/>
        <end position="274"/>
    </location>
</feature>
<keyword evidence="1 6" id="KW-0812">Transmembrane</keyword>
<dbReference type="Pfam" id="PF00672">
    <property type="entry name" value="HAMP"/>
    <property type="match status" value="1"/>
</dbReference>
<accession>A0A4Q7ZU85</accession>
<gene>
    <name evidence="9" type="ORF">EV385_6074</name>
</gene>
<evidence type="ECO:0000259" key="7">
    <source>
        <dbReference type="PROSITE" id="PS50111"/>
    </source>
</evidence>
<comment type="similarity">
    <text evidence="4">Belongs to the methyl-accepting chemotaxis (MCP) protein family.</text>
</comment>
<dbReference type="OrthoDB" id="1115140at2"/>
<dbReference type="GO" id="GO:0006935">
    <property type="term" value="P:chemotaxis"/>
    <property type="evidence" value="ECO:0007669"/>
    <property type="project" value="InterPro"/>
</dbReference>
<organism evidence="9 10">
    <name type="scientific">Krasilnikovia cinnamomea</name>
    <dbReference type="NCBI Taxonomy" id="349313"/>
    <lineage>
        <taxon>Bacteria</taxon>
        <taxon>Bacillati</taxon>
        <taxon>Actinomycetota</taxon>
        <taxon>Actinomycetes</taxon>
        <taxon>Micromonosporales</taxon>
        <taxon>Micromonosporaceae</taxon>
        <taxon>Krasilnikovia</taxon>
    </lineage>
</organism>
<comment type="caution">
    <text evidence="9">The sequence shown here is derived from an EMBL/GenBank/DDBJ whole genome shotgun (WGS) entry which is preliminary data.</text>
</comment>
<dbReference type="GO" id="GO:0016020">
    <property type="term" value="C:membrane"/>
    <property type="evidence" value="ECO:0007669"/>
    <property type="project" value="InterPro"/>
</dbReference>
<dbReference type="InterPro" id="IPR003660">
    <property type="entry name" value="HAMP_dom"/>
</dbReference>
<dbReference type="SUPFAM" id="SSF58104">
    <property type="entry name" value="Methyl-accepting chemotaxis protein (MCP) signaling domain"/>
    <property type="match status" value="1"/>
</dbReference>
<evidence type="ECO:0000256" key="1">
    <source>
        <dbReference type="ARBA" id="ARBA00022692"/>
    </source>
</evidence>